<keyword evidence="3" id="KW-1185">Reference proteome</keyword>
<evidence type="ECO:0000313" key="3">
    <source>
        <dbReference type="Proteomes" id="UP000202259"/>
    </source>
</evidence>
<proteinExistence type="predicted"/>
<sequence length="57" mass="6881">MEKFQQVLDSLGTQPKSSSSNNKKRKWREIEQLKEKFQLERELKAYDDSLESMLKEF</sequence>
<feature type="region of interest" description="Disordered" evidence="1">
    <location>
        <begin position="1"/>
        <end position="27"/>
    </location>
</feature>
<dbReference type="InterPro" id="IPR021932">
    <property type="entry name" value="DUF3545"/>
</dbReference>
<evidence type="ECO:0000256" key="1">
    <source>
        <dbReference type="SAM" id="MobiDB-lite"/>
    </source>
</evidence>
<name>A0A222G5B7_9GAMM</name>
<gene>
    <name evidence="2" type="ORF">B5D82_02635</name>
</gene>
<organism evidence="2 3">
    <name type="scientific">Cognaticolwellia beringensis</name>
    <dbReference type="NCBI Taxonomy" id="1967665"/>
    <lineage>
        <taxon>Bacteria</taxon>
        <taxon>Pseudomonadati</taxon>
        <taxon>Pseudomonadota</taxon>
        <taxon>Gammaproteobacteria</taxon>
        <taxon>Alteromonadales</taxon>
        <taxon>Colwelliaceae</taxon>
        <taxon>Cognaticolwellia</taxon>
    </lineage>
</organism>
<evidence type="ECO:0000313" key="2">
    <source>
        <dbReference type="EMBL" id="ASP46773.1"/>
    </source>
</evidence>
<dbReference type="RefSeq" id="WP_081148995.1">
    <property type="nucleotide sequence ID" value="NZ_CP020465.1"/>
</dbReference>
<dbReference type="AlphaFoldDB" id="A0A222G5B7"/>
<dbReference type="OrthoDB" id="5918741at2"/>
<dbReference type="Proteomes" id="UP000202259">
    <property type="component" value="Chromosome"/>
</dbReference>
<dbReference type="KEGG" id="cber:B5D82_02635"/>
<reference evidence="2 3" key="1">
    <citation type="submission" date="2017-08" db="EMBL/GenBank/DDBJ databases">
        <title>Complete genome of Colwellia sp. NB097-1, a psychrophile bacterium ioslated from Bering Sea.</title>
        <authorList>
            <person name="Chen X."/>
        </authorList>
    </citation>
    <scope>NUCLEOTIDE SEQUENCE [LARGE SCALE GENOMIC DNA]</scope>
    <source>
        <strain evidence="2 3">NB097-1</strain>
    </source>
</reference>
<accession>A0A222G5B7</accession>
<dbReference type="Pfam" id="PF12065">
    <property type="entry name" value="DUF3545"/>
    <property type="match status" value="1"/>
</dbReference>
<dbReference type="EMBL" id="CP020465">
    <property type="protein sequence ID" value="ASP46773.1"/>
    <property type="molecule type" value="Genomic_DNA"/>
</dbReference>
<protein>
    <submittedName>
        <fullName evidence="2">DUF3545 domain-containing protein</fullName>
    </submittedName>
</protein>